<comment type="caution">
    <text evidence="2">The sequence shown here is derived from an EMBL/GenBank/DDBJ whole genome shotgun (WGS) entry which is preliminary data.</text>
</comment>
<name>A0AAV5D825_ELECO</name>
<protein>
    <submittedName>
        <fullName evidence="2">Uncharacterized protein</fullName>
    </submittedName>
</protein>
<accession>A0AAV5D825</accession>
<feature type="compositionally biased region" description="Basic and acidic residues" evidence="1">
    <location>
        <begin position="59"/>
        <end position="93"/>
    </location>
</feature>
<proteinExistence type="predicted"/>
<reference evidence="2" key="2">
    <citation type="submission" date="2021-12" db="EMBL/GenBank/DDBJ databases">
        <title>Resequencing data analysis of finger millet.</title>
        <authorList>
            <person name="Hatakeyama M."/>
            <person name="Aluri S."/>
            <person name="Balachadran M.T."/>
            <person name="Sivarajan S.R."/>
            <person name="Poveda L."/>
            <person name="Shimizu-Inatsugi R."/>
            <person name="Schlapbach R."/>
            <person name="Sreeman S.M."/>
            <person name="Shimizu K.K."/>
        </authorList>
    </citation>
    <scope>NUCLEOTIDE SEQUENCE</scope>
</reference>
<dbReference type="AlphaFoldDB" id="A0AAV5D825"/>
<dbReference type="Proteomes" id="UP001054889">
    <property type="component" value="Unassembled WGS sequence"/>
</dbReference>
<reference evidence="2" key="1">
    <citation type="journal article" date="2018" name="DNA Res.">
        <title>Multiple hybrid de novo genome assembly of finger millet, an orphan allotetraploid crop.</title>
        <authorList>
            <person name="Hatakeyama M."/>
            <person name="Aluri S."/>
            <person name="Balachadran M.T."/>
            <person name="Sivarajan S.R."/>
            <person name="Patrignani A."/>
            <person name="Gruter S."/>
            <person name="Poveda L."/>
            <person name="Shimizu-Inatsugi R."/>
            <person name="Baeten J."/>
            <person name="Francoijs K.J."/>
            <person name="Nataraja K.N."/>
            <person name="Reddy Y.A.N."/>
            <person name="Phadnis S."/>
            <person name="Ravikumar R.L."/>
            <person name="Schlapbach R."/>
            <person name="Sreeman S.M."/>
            <person name="Shimizu K.K."/>
        </authorList>
    </citation>
    <scope>NUCLEOTIDE SEQUENCE</scope>
</reference>
<dbReference type="EMBL" id="BQKI01000013">
    <property type="protein sequence ID" value="GJN06804.1"/>
    <property type="molecule type" value="Genomic_DNA"/>
</dbReference>
<evidence type="ECO:0000313" key="2">
    <source>
        <dbReference type="EMBL" id="GJN06804.1"/>
    </source>
</evidence>
<gene>
    <name evidence="2" type="primary">ga24569</name>
    <name evidence="2" type="ORF">PR202_ga24569</name>
</gene>
<keyword evidence="3" id="KW-1185">Reference proteome</keyword>
<evidence type="ECO:0000313" key="3">
    <source>
        <dbReference type="Proteomes" id="UP001054889"/>
    </source>
</evidence>
<organism evidence="2 3">
    <name type="scientific">Eleusine coracana subsp. coracana</name>
    <dbReference type="NCBI Taxonomy" id="191504"/>
    <lineage>
        <taxon>Eukaryota</taxon>
        <taxon>Viridiplantae</taxon>
        <taxon>Streptophyta</taxon>
        <taxon>Embryophyta</taxon>
        <taxon>Tracheophyta</taxon>
        <taxon>Spermatophyta</taxon>
        <taxon>Magnoliopsida</taxon>
        <taxon>Liliopsida</taxon>
        <taxon>Poales</taxon>
        <taxon>Poaceae</taxon>
        <taxon>PACMAD clade</taxon>
        <taxon>Chloridoideae</taxon>
        <taxon>Cynodonteae</taxon>
        <taxon>Eleusininae</taxon>
        <taxon>Eleusine</taxon>
    </lineage>
</organism>
<sequence>MAGPTSPAAVTAAVVSRRIAAAALEAGSLQLPAVVGAAPWRMARCSRDGQWRRATGNGEQRRTGAKGDARWGEDRASACSAAKRDGGRWGEEGEARWRGGRLHALDPFSSG</sequence>
<feature type="region of interest" description="Disordered" evidence="1">
    <location>
        <begin position="49"/>
        <end position="93"/>
    </location>
</feature>
<evidence type="ECO:0000256" key="1">
    <source>
        <dbReference type="SAM" id="MobiDB-lite"/>
    </source>
</evidence>